<dbReference type="Proteomes" id="UP000190092">
    <property type="component" value="Unassembled WGS sequence"/>
</dbReference>
<feature type="domain" description="Activator of Hsp90 ATPase homologue 1/2-like C-terminal" evidence="2">
    <location>
        <begin position="14"/>
        <end position="142"/>
    </location>
</feature>
<dbReference type="InterPro" id="IPR013538">
    <property type="entry name" value="ASHA1/2-like_C"/>
</dbReference>
<evidence type="ECO:0000256" key="1">
    <source>
        <dbReference type="ARBA" id="ARBA00006817"/>
    </source>
</evidence>
<comment type="similarity">
    <text evidence="1">Belongs to the AHA1 family.</text>
</comment>
<reference evidence="4" key="1">
    <citation type="submission" date="2017-02" db="EMBL/GenBank/DDBJ databases">
        <authorList>
            <person name="Varghese N."/>
            <person name="Submissions S."/>
        </authorList>
    </citation>
    <scope>NUCLEOTIDE SEQUENCE [LARGE SCALE GENOMIC DNA]</scope>
    <source>
        <strain evidence="4">ATCC 27094</strain>
    </source>
</reference>
<accession>A0A1T4TFI2</accession>
<dbReference type="InterPro" id="IPR023393">
    <property type="entry name" value="START-like_dom_sf"/>
</dbReference>
<dbReference type="EMBL" id="FUWJ01000017">
    <property type="protein sequence ID" value="SKA39243.1"/>
    <property type="molecule type" value="Genomic_DNA"/>
</dbReference>
<dbReference type="Gene3D" id="3.30.530.20">
    <property type="match status" value="1"/>
</dbReference>
<evidence type="ECO:0000259" key="2">
    <source>
        <dbReference type="Pfam" id="PF08327"/>
    </source>
</evidence>
<dbReference type="OrthoDB" id="9805228at2"/>
<evidence type="ECO:0000313" key="4">
    <source>
        <dbReference type="Proteomes" id="UP000190092"/>
    </source>
</evidence>
<proteinExistence type="inferred from homology"/>
<dbReference type="SUPFAM" id="SSF55961">
    <property type="entry name" value="Bet v1-like"/>
    <property type="match status" value="1"/>
</dbReference>
<dbReference type="STRING" id="225324.SAMN02745126_06187"/>
<evidence type="ECO:0000313" key="3">
    <source>
        <dbReference type="EMBL" id="SKA39243.1"/>
    </source>
</evidence>
<dbReference type="CDD" id="cd07814">
    <property type="entry name" value="SRPBCC_CalC_Aha1-like"/>
    <property type="match status" value="1"/>
</dbReference>
<name>A0A1T4TFI2_9HYPH</name>
<keyword evidence="4" id="KW-1185">Reference proteome</keyword>
<sequence>MASAPSLVLKRQLKAPPEKVYQAWTQPEQMMRWWGVTPHPNKPIAETDLRVGGRFRVQFWGASGEHHSVSGVYREIEPNRKLVFTWTWQSTPERESQVTIDIRPSSEGSLLTLTHERFFNEKVRDDHGVGWNHALDNLEKVFA</sequence>
<dbReference type="Pfam" id="PF08327">
    <property type="entry name" value="AHSA1"/>
    <property type="match status" value="1"/>
</dbReference>
<protein>
    <submittedName>
        <fullName evidence="3">Uncharacterized conserved protein YndB, AHSA1/START domain</fullName>
    </submittedName>
</protein>
<organism evidence="3 4">
    <name type="scientific">Enhydrobacter aerosaccus</name>
    <dbReference type="NCBI Taxonomy" id="225324"/>
    <lineage>
        <taxon>Bacteria</taxon>
        <taxon>Pseudomonadati</taxon>
        <taxon>Pseudomonadota</taxon>
        <taxon>Alphaproteobacteria</taxon>
        <taxon>Hyphomicrobiales</taxon>
        <taxon>Enhydrobacter</taxon>
    </lineage>
</organism>
<dbReference type="AlphaFoldDB" id="A0A1T4TFI2"/>
<gene>
    <name evidence="3" type="ORF">SAMN02745126_06187</name>
</gene>